<evidence type="ECO:0000313" key="9">
    <source>
        <dbReference type="Proteomes" id="UP000612233"/>
    </source>
</evidence>
<dbReference type="PROSITE" id="PS50045">
    <property type="entry name" value="SIGMA54_INTERACT_4"/>
    <property type="match status" value="1"/>
</dbReference>
<dbReference type="Gene3D" id="1.10.10.60">
    <property type="entry name" value="Homeodomain-like"/>
    <property type="match status" value="1"/>
</dbReference>
<dbReference type="PROSITE" id="PS00688">
    <property type="entry name" value="SIGMA54_INTERACT_3"/>
    <property type="match status" value="1"/>
</dbReference>
<keyword evidence="5" id="KW-0010">Activator</keyword>
<evidence type="ECO:0000256" key="3">
    <source>
        <dbReference type="ARBA" id="ARBA00023015"/>
    </source>
</evidence>
<dbReference type="GO" id="GO:0006355">
    <property type="term" value="P:regulation of DNA-templated transcription"/>
    <property type="evidence" value="ECO:0007669"/>
    <property type="project" value="InterPro"/>
</dbReference>
<dbReference type="SMART" id="SM00382">
    <property type="entry name" value="AAA"/>
    <property type="match status" value="1"/>
</dbReference>
<keyword evidence="4" id="KW-0238">DNA-binding</keyword>
<protein>
    <submittedName>
        <fullName evidence="8">Sigma 54-interacting transcriptional regulator</fullName>
    </submittedName>
</protein>
<dbReference type="Pfam" id="PF00158">
    <property type="entry name" value="Sigma54_activat"/>
    <property type="match status" value="1"/>
</dbReference>
<dbReference type="FunFam" id="3.40.50.300:FF:000006">
    <property type="entry name" value="DNA-binding transcriptional regulator NtrC"/>
    <property type="match status" value="1"/>
</dbReference>
<name>A0A927GIC1_9BACT</name>
<keyword evidence="2" id="KW-0067">ATP-binding</keyword>
<dbReference type="PANTHER" id="PTHR32071:SF117">
    <property type="entry name" value="PTS-DEPENDENT DIHYDROXYACETONE KINASE OPERON REGULATORY PROTEIN-RELATED"/>
    <property type="match status" value="1"/>
</dbReference>
<evidence type="ECO:0000256" key="1">
    <source>
        <dbReference type="ARBA" id="ARBA00022741"/>
    </source>
</evidence>
<dbReference type="GO" id="GO:0043565">
    <property type="term" value="F:sequence-specific DNA binding"/>
    <property type="evidence" value="ECO:0007669"/>
    <property type="project" value="InterPro"/>
</dbReference>
<dbReference type="SUPFAM" id="SSF55781">
    <property type="entry name" value="GAF domain-like"/>
    <property type="match status" value="2"/>
</dbReference>
<dbReference type="AlphaFoldDB" id="A0A927GIC1"/>
<dbReference type="InterPro" id="IPR002078">
    <property type="entry name" value="Sigma_54_int"/>
</dbReference>
<evidence type="ECO:0000259" key="7">
    <source>
        <dbReference type="PROSITE" id="PS50045"/>
    </source>
</evidence>
<dbReference type="Proteomes" id="UP000612233">
    <property type="component" value="Unassembled WGS sequence"/>
</dbReference>
<organism evidence="8 9">
    <name type="scientific">Hymenobacter montanus</name>
    <dbReference type="NCBI Taxonomy" id="2771359"/>
    <lineage>
        <taxon>Bacteria</taxon>
        <taxon>Pseudomonadati</taxon>
        <taxon>Bacteroidota</taxon>
        <taxon>Cytophagia</taxon>
        <taxon>Cytophagales</taxon>
        <taxon>Hymenobacteraceae</taxon>
        <taxon>Hymenobacter</taxon>
    </lineage>
</organism>
<feature type="domain" description="Sigma-54 factor interaction" evidence="7">
    <location>
        <begin position="392"/>
        <end position="621"/>
    </location>
</feature>
<dbReference type="InterPro" id="IPR009057">
    <property type="entry name" value="Homeodomain-like_sf"/>
</dbReference>
<dbReference type="PROSITE" id="PS00676">
    <property type="entry name" value="SIGMA54_INTERACT_2"/>
    <property type="match status" value="1"/>
</dbReference>
<dbReference type="Gene3D" id="3.30.450.40">
    <property type="match status" value="2"/>
</dbReference>
<dbReference type="InterPro" id="IPR027417">
    <property type="entry name" value="P-loop_NTPase"/>
</dbReference>
<evidence type="ECO:0000256" key="4">
    <source>
        <dbReference type="ARBA" id="ARBA00023125"/>
    </source>
</evidence>
<dbReference type="RefSeq" id="WP_191003751.1">
    <property type="nucleotide sequence ID" value="NZ_JACXAD010000003.1"/>
</dbReference>
<dbReference type="PANTHER" id="PTHR32071">
    <property type="entry name" value="TRANSCRIPTIONAL REGULATORY PROTEIN"/>
    <property type="match status" value="1"/>
</dbReference>
<keyword evidence="9" id="KW-1185">Reference proteome</keyword>
<evidence type="ECO:0000313" key="8">
    <source>
        <dbReference type="EMBL" id="MBD2766916.1"/>
    </source>
</evidence>
<evidence type="ECO:0000256" key="5">
    <source>
        <dbReference type="ARBA" id="ARBA00023159"/>
    </source>
</evidence>
<dbReference type="CDD" id="cd00009">
    <property type="entry name" value="AAA"/>
    <property type="match status" value="1"/>
</dbReference>
<dbReference type="InterPro" id="IPR029016">
    <property type="entry name" value="GAF-like_dom_sf"/>
</dbReference>
<dbReference type="InterPro" id="IPR025662">
    <property type="entry name" value="Sigma_54_int_dom_ATP-bd_1"/>
</dbReference>
<dbReference type="InterPro" id="IPR002197">
    <property type="entry name" value="HTH_Fis"/>
</dbReference>
<dbReference type="SUPFAM" id="SSF46689">
    <property type="entry name" value="Homeodomain-like"/>
    <property type="match status" value="1"/>
</dbReference>
<accession>A0A927GIC1</accession>
<dbReference type="PROSITE" id="PS00675">
    <property type="entry name" value="SIGMA54_INTERACT_1"/>
    <property type="match status" value="1"/>
</dbReference>
<dbReference type="InterPro" id="IPR003593">
    <property type="entry name" value="AAA+_ATPase"/>
</dbReference>
<dbReference type="SUPFAM" id="SSF52540">
    <property type="entry name" value="P-loop containing nucleoside triphosphate hydrolases"/>
    <property type="match status" value="1"/>
</dbReference>
<dbReference type="InterPro" id="IPR025944">
    <property type="entry name" value="Sigma_54_int_dom_CS"/>
</dbReference>
<dbReference type="SMART" id="SM00065">
    <property type="entry name" value="GAF"/>
    <property type="match status" value="2"/>
</dbReference>
<dbReference type="Pfam" id="PF01590">
    <property type="entry name" value="GAF"/>
    <property type="match status" value="1"/>
</dbReference>
<dbReference type="InterPro" id="IPR058031">
    <property type="entry name" value="AAA_lid_NorR"/>
</dbReference>
<dbReference type="Pfam" id="PF02954">
    <property type="entry name" value="HTH_8"/>
    <property type="match status" value="1"/>
</dbReference>
<reference evidence="8" key="1">
    <citation type="submission" date="2020-09" db="EMBL/GenBank/DDBJ databases">
        <authorList>
            <person name="Kim M.K."/>
        </authorList>
    </citation>
    <scope>NUCLEOTIDE SEQUENCE</scope>
    <source>
        <strain evidence="8">BT664</strain>
    </source>
</reference>
<gene>
    <name evidence="8" type="ORF">IC235_03300</name>
</gene>
<dbReference type="EMBL" id="JACXAD010000003">
    <property type="protein sequence ID" value="MBD2766916.1"/>
    <property type="molecule type" value="Genomic_DNA"/>
</dbReference>
<dbReference type="Gene3D" id="1.10.8.60">
    <property type="match status" value="1"/>
</dbReference>
<dbReference type="Pfam" id="PF13185">
    <property type="entry name" value="GAF_2"/>
    <property type="match status" value="1"/>
</dbReference>
<proteinExistence type="predicted"/>
<keyword evidence="3" id="KW-0805">Transcription regulation</keyword>
<keyword evidence="6" id="KW-0804">Transcription</keyword>
<dbReference type="InterPro" id="IPR003018">
    <property type="entry name" value="GAF"/>
</dbReference>
<evidence type="ECO:0000256" key="6">
    <source>
        <dbReference type="ARBA" id="ARBA00023163"/>
    </source>
</evidence>
<dbReference type="InterPro" id="IPR025943">
    <property type="entry name" value="Sigma_54_int_dom_ATP-bd_2"/>
</dbReference>
<dbReference type="Gene3D" id="3.40.50.300">
    <property type="entry name" value="P-loop containing nucleotide triphosphate hydrolases"/>
    <property type="match status" value="1"/>
</dbReference>
<dbReference type="Pfam" id="PF25601">
    <property type="entry name" value="AAA_lid_14"/>
    <property type="match status" value="1"/>
</dbReference>
<comment type="caution">
    <text evidence="8">The sequence shown here is derived from an EMBL/GenBank/DDBJ whole genome shotgun (WGS) entry which is preliminary data.</text>
</comment>
<sequence>MPDQDETLLLHLNDAIATSRDKDSLFKVVTTKLRLIFPFDLIGISVFDAELKNKRLFLRDYYGTEESDLALPAGNNYFTPIAGSPLEKLVANPQVRQIALSDYLADYPDYEPFVRMQQLLITQLTAVPLRTGGRLIGALFLAARHSPNLTPADERLLEKIGALVAVAVANTLAFEEVARREQERTLQLNINNALLSIKQREPLFRAVAEELSRVVPFEYFGIRVQRAGQEKEFQAFAELLRPAPGAPLEALSLDRDQAEILADKSTIYQQNTELLQTAAIYSGPEFKALAVRYPRLRYVYEHYHTRALLVVPIWQRPDGAAILTLSAARPDAFRPQDLATVVGLVPQIALALENLFAFEQIQELKAQVEQERTYLVNEINSSARFGADSGAFVGNSPALQQTQLRIRQVAPTDTTVLISGETGTGKELVARELHNASPRHARALIKLNCAALPAQLIESELFGHEKGAFTGAVERRIGKFELANGGSIFLDEIGELPLDLQAKLLRVLQEKEFERLGGTRVLRSDARVIAATNRVLADEVAAGRFRADLYYRLNVFPIQLAPLRERREDIEPLLRHFVQRLSKRLGKPSRQVHPADLAALRAYSWPGNIRELEHVLEQAIIVSQGPFLEFAGFAAAPATSGAADATVSGTAPLKTMREQERDHILTALHRTGGRVSGAHGAALLLDINPKTLEARMKKLGIRRTVGVEA</sequence>
<dbReference type="GO" id="GO:0005524">
    <property type="term" value="F:ATP binding"/>
    <property type="evidence" value="ECO:0007669"/>
    <property type="project" value="UniProtKB-KW"/>
</dbReference>
<keyword evidence="1" id="KW-0547">Nucleotide-binding</keyword>
<evidence type="ECO:0000256" key="2">
    <source>
        <dbReference type="ARBA" id="ARBA00022840"/>
    </source>
</evidence>